<evidence type="ECO:0000256" key="5">
    <source>
        <dbReference type="ARBA" id="ARBA00022555"/>
    </source>
</evidence>
<dbReference type="InterPro" id="IPR045864">
    <property type="entry name" value="aa-tRNA-synth_II/BPL/LPL"/>
</dbReference>
<evidence type="ECO:0000256" key="8">
    <source>
        <dbReference type="ARBA" id="ARBA00022741"/>
    </source>
</evidence>
<dbReference type="InterPro" id="IPR041616">
    <property type="entry name" value="PheRS_beta_core"/>
</dbReference>
<keyword evidence="6 15" id="KW-0436">Ligase</keyword>
<dbReference type="SUPFAM" id="SSF55681">
    <property type="entry name" value="Class II aaRS and biotin synthetases"/>
    <property type="match status" value="1"/>
</dbReference>
<keyword evidence="7 15" id="KW-0479">Metal-binding</keyword>
<dbReference type="SMART" id="SM00874">
    <property type="entry name" value="B5"/>
    <property type="match status" value="1"/>
</dbReference>
<dbReference type="InterPro" id="IPR009061">
    <property type="entry name" value="DNA-bd_dom_put_sf"/>
</dbReference>
<evidence type="ECO:0000256" key="13">
    <source>
        <dbReference type="ARBA" id="ARBA00023146"/>
    </source>
</evidence>
<dbReference type="PANTHER" id="PTHR10947">
    <property type="entry name" value="PHENYLALANYL-TRNA SYNTHETASE BETA CHAIN AND LEUCINE-RICH REPEAT-CONTAINING PROTEIN 47"/>
    <property type="match status" value="1"/>
</dbReference>
<evidence type="ECO:0000256" key="1">
    <source>
        <dbReference type="ARBA" id="ARBA00004496"/>
    </source>
</evidence>
<dbReference type="InterPro" id="IPR004532">
    <property type="entry name" value="Phe-tRNA-ligase_IIc_bsu_bact"/>
</dbReference>
<dbReference type="SMART" id="SM00873">
    <property type="entry name" value="B3_4"/>
    <property type="match status" value="1"/>
</dbReference>
<dbReference type="Gene3D" id="3.50.40.10">
    <property type="entry name" value="Phenylalanyl-trna Synthetase, Chain B, domain 3"/>
    <property type="match status" value="1"/>
</dbReference>
<evidence type="ECO:0000256" key="14">
    <source>
        <dbReference type="ARBA" id="ARBA00049255"/>
    </source>
</evidence>
<dbReference type="PANTHER" id="PTHR10947:SF0">
    <property type="entry name" value="PHENYLALANINE--TRNA LIGASE BETA SUBUNIT"/>
    <property type="match status" value="1"/>
</dbReference>
<dbReference type="InterPro" id="IPR020825">
    <property type="entry name" value="Phe-tRNA_synthase-like_B3/B4"/>
</dbReference>
<name>A0ABT5XJ93_9FLAO</name>
<dbReference type="InterPro" id="IPR005121">
    <property type="entry name" value="Fdx_antiC-bd"/>
</dbReference>
<dbReference type="InterPro" id="IPR005146">
    <property type="entry name" value="B3/B4_tRNA-bd"/>
</dbReference>
<feature type="binding site" evidence="15">
    <location>
        <position position="478"/>
    </location>
    <ligand>
        <name>Mg(2+)</name>
        <dbReference type="ChEBI" id="CHEBI:18420"/>
        <note>shared with alpha subunit</note>
    </ligand>
</feature>
<keyword evidence="5 16" id="KW-0820">tRNA-binding</keyword>
<dbReference type="Gene3D" id="3.30.70.380">
    <property type="entry name" value="Ferrodoxin-fold anticodon-binding domain"/>
    <property type="match status" value="1"/>
</dbReference>
<dbReference type="SMART" id="SM00896">
    <property type="entry name" value="FDX-ACB"/>
    <property type="match status" value="1"/>
</dbReference>
<evidence type="ECO:0000256" key="15">
    <source>
        <dbReference type="HAMAP-Rule" id="MF_00283"/>
    </source>
</evidence>
<evidence type="ECO:0000256" key="10">
    <source>
        <dbReference type="ARBA" id="ARBA00022842"/>
    </source>
</evidence>
<dbReference type="Pfam" id="PF03483">
    <property type="entry name" value="B3_4"/>
    <property type="match status" value="1"/>
</dbReference>
<evidence type="ECO:0000256" key="4">
    <source>
        <dbReference type="ARBA" id="ARBA00022490"/>
    </source>
</evidence>
<dbReference type="GO" id="GO:0004826">
    <property type="term" value="F:phenylalanine-tRNA ligase activity"/>
    <property type="evidence" value="ECO:0007669"/>
    <property type="project" value="UniProtKB-EC"/>
</dbReference>
<evidence type="ECO:0000256" key="11">
    <source>
        <dbReference type="ARBA" id="ARBA00022884"/>
    </source>
</evidence>
<dbReference type="PROSITE" id="PS51483">
    <property type="entry name" value="B5"/>
    <property type="match status" value="1"/>
</dbReference>
<dbReference type="RefSeq" id="WP_275648050.1">
    <property type="nucleotide sequence ID" value="NZ_JARFVA010000001.1"/>
</dbReference>
<feature type="domain" description="FDX-ACB" evidence="18">
    <location>
        <begin position="710"/>
        <end position="803"/>
    </location>
</feature>
<dbReference type="InterPro" id="IPR045060">
    <property type="entry name" value="Phe-tRNA-ligase_IIc_bsu"/>
</dbReference>
<evidence type="ECO:0000256" key="6">
    <source>
        <dbReference type="ARBA" id="ARBA00022598"/>
    </source>
</evidence>
<dbReference type="Gene3D" id="3.30.56.10">
    <property type="match status" value="2"/>
</dbReference>
<keyword evidence="4 15" id="KW-0963">Cytoplasm</keyword>
<comment type="catalytic activity">
    <reaction evidence="14 15">
        <text>tRNA(Phe) + L-phenylalanine + ATP = L-phenylalanyl-tRNA(Phe) + AMP + diphosphate + H(+)</text>
        <dbReference type="Rhea" id="RHEA:19413"/>
        <dbReference type="Rhea" id="RHEA-COMP:9668"/>
        <dbReference type="Rhea" id="RHEA-COMP:9699"/>
        <dbReference type="ChEBI" id="CHEBI:15378"/>
        <dbReference type="ChEBI" id="CHEBI:30616"/>
        <dbReference type="ChEBI" id="CHEBI:33019"/>
        <dbReference type="ChEBI" id="CHEBI:58095"/>
        <dbReference type="ChEBI" id="CHEBI:78442"/>
        <dbReference type="ChEBI" id="CHEBI:78531"/>
        <dbReference type="ChEBI" id="CHEBI:456215"/>
        <dbReference type="EC" id="6.1.1.20"/>
    </reaction>
</comment>
<keyword evidence="10 15" id="KW-0460">Magnesium</keyword>
<evidence type="ECO:0000313" key="20">
    <source>
        <dbReference type="EMBL" id="MDF0705937.1"/>
    </source>
</evidence>
<dbReference type="SUPFAM" id="SSF50249">
    <property type="entry name" value="Nucleic acid-binding proteins"/>
    <property type="match status" value="1"/>
</dbReference>
<evidence type="ECO:0000259" key="17">
    <source>
        <dbReference type="PROSITE" id="PS50886"/>
    </source>
</evidence>
<dbReference type="SUPFAM" id="SSF56037">
    <property type="entry name" value="PheT/TilS domain"/>
    <property type="match status" value="1"/>
</dbReference>
<evidence type="ECO:0000256" key="7">
    <source>
        <dbReference type="ARBA" id="ARBA00022723"/>
    </source>
</evidence>
<evidence type="ECO:0000259" key="19">
    <source>
        <dbReference type="PROSITE" id="PS51483"/>
    </source>
</evidence>
<dbReference type="InterPro" id="IPR002547">
    <property type="entry name" value="tRNA-bd_dom"/>
</dbReference>
<reference evidence="20 21" key="1">
    <citation type="submission" date="2023-03" db="EMBL/GenBank/DDBJ databases">
        <title>Muricauda XX sp. nov. and Muricauda XXX sp. nov., two novel species isolated from Okinawa Trough.</title>
        <authorList>
            <person name="Cao W."/>
            <person name="Deng X."/>
        </authorList>
    </citation>
    <scope>NUCLEOTIDE SEQUENCE [LARGE SCALE GENOMIC DNA]</scope>
    <source>
        <strain evidence="20 21">81s02</strain>
    </source>
</reference>
<dbReference type="SUPFAM" id="SSF54991">
    <property type="entry name" value="Anticodon-binding domain of PheRS"/>
    <property type="match status" value="1"/>
</dbReference>
<dbReference type="InterPro" id="IPR036690">
    <property type="entry name" value="Fdx_antiC-bd_sf"/>
</dbReference>
<dbReference type="NCBIfam" id="TIGR00472">
    <property type="entry name" value="pheT_bact"/>
    <property type="match status" value="1"/>
</dbReference>
<dbReference type="Pfam" id="PF17759">
    <property type="entry name" value="tRNA_synthFbeta"/>
    <property type="match status" value="1"/>
</dbReference>
<feature type="binding site" evidence="15">
    <location>
        <position position="477"/>
    </location>
    <ligand>
        <name>Mg(2+)</name>
        <dbReference type="ChEBI" id="CHEBI:18420"/>
        <note>shared with alpha subunit</note>
    </ligand>
</feature>
<feature type="domain" description="B5" evidence="19">
    <location>
        <begin position="414"/>
        <end position="490"/>
    </location>
</feature>
<comment type="similarity">
    <text evidence="2 15">Belongs to the phenylalanyl-tRNA synthetase beta subunit family. Type 1 subfamily.</text>
</comment>
<dbReference type="Gene3D" id="2.40.50.140">
    <property type="entry name" value="Nucleic acid-binding proteins"/>
    <property type="match status" value="1"/>
</dbReference>
<evidence type="ECO:0000256" key="16">
    <source>
        <dbReference type="PROSITE-ProRule" id="PRU00209"/>
    </source>
</evidence>
<dbReference type="EC" id="6.1.1.20" evidence="15"/>
<comment type="cofactor">
    <cofactor evidence="15">
        <name>Mg(2+)</name>
        <dbReference type="ChEBI" id="CHEBI:18420"/>
    </cofactor>
    <text evidence="15">Binds 2 magnesium ions per tetramer.</text>
</comment>
<comment type="caution">
    <text evidence="20">The sequence shown here is derived from an EMBL/GenBank/DDBJ whole genome shotgun (WGS) entry which is preliminary data.</text>
</comment>
<keyword evidence="8 15" id="KW-0547">Nucleotide-binding</keyword>
<evidence type="ECO:0000256" key="9">
    <source>
        <dbReference type="ARBA" id="ARBA00022840"/>
    </source>
</evidence>
<dbReference type="Pfam" id="PF03484">
    <property type="entry name" value="B5"/>
    <property type="match status" value="1"/>
</dbReference>
<dbReference type="CDD" id="cd00769">
    <property type="entry name" value="PheRS_beta_core"/>
    <property type="match status" value="1"/>
</dbReference>
<gene>
    <name evidence="15 20" type="primary">pheT</name>
    <name evidence="20" type="ORF">PY091_01835</name>
</gene>
<evidence type="ECO:0000256" key="3">
    <source>
        <dbReference type="ARBA" id="ARBA00011209"/>
    </source>
</evidence>
<dbReference type="HAMAP" id="MF_00283">
    <property type="entry name" value="Phe_tRNA_synth_beta1"/>
    <property type="match status" value="1"/>
</dbReference>
<dbReference type="Pfam" id="PF01588">
    <property type="entry name" value="tRNA_bind"/>
    <property type="match status" value="1"/>
</dbReference>
<evidence type="ECO:0000259" key="18">
    <source>
        <dbReference type="PROSITE" id="PS51447"/>
    </source>
</evidence>
<dbReference type="NCBIfam" id="NF045760">
    <property type="entry name" value="YtpR"/>
    <property type="match status" value="1"/>
</dbReference>
<proteinExistence type="inferred from homology"/>
<keyword evidence="9 15" id="KW-0067">ATP-binding</keyword>
<dbReference type="InterPro" id="IPR012340">
    <property type="entry name" value="NA-bd_OB-fold"/>
</dbReference>
<dbReference type="InterPro" id="IPR005147">
    <property type="entry name" value="tRNA_synthase_B5-dom"/>
</dbReference>
<evidence type="ECO:0000313" key="21">
    <source>
        <dbReference type="Proteomes" id="UP001217083"/>
    </source>
</evidence>
<organism evidence="20 21">
    <name type="scientific">Flagellimonas okinawensis</name>
    <dbReference type="NCBI Taxonomy" id="3031324"/>
    <lineage>
        <taxon>Bacteria</taxon>
        <taxon>Pseudomonadati</taxon>
        <taxon>Bacteroidota</taxon>
        <taxon>Flavobacteriia</taxon>
        <taxon>Flavobacteriales</taxon>
        <taxon>Flavobacteriaceae</taxon>
        <taxon>Flagellimonas</taxon>
    </lineage>
</organism>
<comment type="subcellular location">
    <subcellularLocation>
        <location evidence="1 15">Cytoplasm</location>
    </subcellularLocation>
</comment>
<evidence type="ECO:0000256" key="2">
    <source>
        <dbReference type="ARBA" id="ARBA00008653"/>
    </source>
</evidence>
<protein>
    <recommendedName>
        <fullName evidence="15">Phenylalanine--tRNA ligase beta subunit</fullName>
        <ecNumber evidence="15">6.1.1.20</ecNumber>
    </recommendedName>
    <alternativeName>
        <fullName evidence="15">Phenylalanyl-tRNA synthetase beta subunit</fullName>
        <shortName evidence="15">PheRS</shortName>
    </alternativeName>
</protein>
<keyword evidence="13 15" id="KW-0030">Aminoacyl-tRNA synthetase</keyword>
<dbReference type="SUPFAM" id="SSF46955">
    <property type="entry name" value="Putative DNA-binding domain"/>
    <property type="match status" value="1"/>
</dbReference>
<dbReference type="PROSITE" id="PS51447">
    <property type="entry name" value="FDX_ACB"/>
    <property type="match status" value="1"/>
</dbReference>
<keyword evidence="12 15" id="KW-0648">Protein biosynthesis</keyword>
<dbReference type="EMBL" id="JARFVA010000001">
    <property type="protein sequence ID" value="MDF0705937.1"/>
    <property type="molecule type" value="Genomic_DNA"/>
</dbReference>
<keyword evidence="21" id="KW-1185">Reference proteome</keyword>
<dbReference type="InterPro" id="IPR033714">
    <property type="entry name" value="tRNA_bind_bactPheRS"/>
</dbReference>
<accession>A0ABT5XJ93</accession>
<feature type="domain" description="TRNA-binding" evidence="17">
    <location>
        <begin position="42"/>
        <end position="155"/>
    </location>
</feature>
<keyword evidence="11 16" id="KW-0694">RNA-binding</keyword>
<dbReference type="CDD" id="cd02796">
    <property type="entry name" value="tRNA_bind_bactPheRS"/>
    <property type="match status" value="1"/>
</dbReference>
<sequence length="803" mass="89464">MKISYNWLKQFLQIDWNAQKTGELLTDLGLEVEGISQFESVKGGLKGIVVGHVLTCDKHPNADRLKLTTVDIGQEAPVQIVCGAPNVAAGQKVPVATVGTTLYTKEGEAWVIKKGKIRGEVSQGMICAEDEIGLGESHDGIMVLNEELVPGTPCSKVFDIEDDEVFEIGLTPNRADAMSHFGVARDLKAGLEQKEIQKELVTPSVSNFSIDNRSLKIDVEVKESDLAPRYCGVTISNLVVQDSPDWLKNRLKAIGLAPINNVVDVTNYVLHELGQPLHAFDASKIKGNKVEVKTLPAGTKFVTLDEVERELHEDDLMICDAEKPMCIAGVFGGLHSGVTEHTTSIFLESAYFDPVSIRKTAKRHGLNTDASFRFERGIDINMTKYALKRAALLIREIAGGYITSEIADLFPKKPQESQVFLTFNKINSLIGQEIPRDTIKSILSSLEIRINNVTESGLGLTIPTYRVDVTREVDVIEEILRVFGYNNIDFKEKLNASIAKTSRFENYRIQDIVGTMLASKGFFEIMTNSLVSSDVTPDADSSVQMLNPLSSDLSVLRTSMLNSGLQTVSYNHNRQKTDLKLFEFGKTYHKVDGQYQEKQHLALFISGDRKQNSWAVASKKTEFFYLKGIVDNVFERLGLRDINTAPLSDSNFAEGISYTKDNTVLVSLGLVSKSALKQVDIKQEVFYADLNWDAILECISTQNVAFKEIPKFPEVTRDFALLLDDSVSFQKVYDIAWNTEKKLLKKVNLFDVYTGDNLPEGKKSYAVSFTLMDEKKTLTDKQIDKIMGKLLSEYQKELGAELR</sequence>
<feature type="binding site" evidence="15">
    <location>
        <position position="474"/>
    </location>
    <ligand>
        <name>Mg(2+)</name>
        <dbReference type="ChEBI" id="CHEBI:18420"/>
        <note>shared with alpha subunit</note>
    </ligand>
</feature>
<dbReference type="Proteomes" id="UP001217083">
    <property type="component" value="Unassembled WGS sequence"/>
</dbReference>
<dbReference type="Gene3D" id="3.30.930.10">
    <property type="entry name" value="Bira Bifunctional Protein, Domain 2"/>
    <property type="match status" value="1"/>
</dbReference>
<comment type="subunit">
    <text evidence="3 15">Tetramer of two alpha and two beta subunits.</text>
</comment>
<feature type="binding site" evidence="15">
    <location>
        <position position="468"/>
    </location>
    <ligand>
        <name>Mg(2+)</name>
        <dbReference type="ChEBI" id="CHEBI:18420"/>
        <note>shared with alpha subunit</note>
    </ligand>
</feature>
<evidence type="ECO:0000256" key="12">
    <source>
        <dbReference type="ARBA" id="ARBA00022917"/>
    </source>
</evidence>
<dbReference type="Pfam" id="PF03147">
    <property type="entry name" value="FDX-ACB"/>
    <property type="match status" value="1"/>
</dbReference>
<dbReference type="PROSITE" id="PS50886">
    <property type="entry name" value="TRBD"/>
    <property type="match status" value="1"/>
</dbReference>